<evidence type="ECO:0000259" key="2">
    <source>
        <dbReference type="PROSITE" id="PS50003"/>
    </source>
</evidence>
<feature type="region of interest" description="Disordered" evidence="1">
    <location>
        <begin position="278"/>
        <end position="300"/>
    </location>
</feature>
<feature type="region of interest" description="Disordered" evidence="1">
    <location>
        <begin position="1"/>
        <end position="187"/>
    </location>
</feature>
<reference evidence="4" key="1">
    <citation type="submission" date="2020-07" db="EMBL/GenBank/DDBJ databases">
        <title>Draft Genome Sequence of a Deep-Sea Yeast, Naganishia (Cryptococcus) liquefaciens strain N6.</title>
        <authorList>
            <person name="Han Y.W."/>
            <person name="Kajitani R."/>
            <person name="Morimoto H."/>
            <person name="Parhat M."/>
            <person name="Tsubouchi H."/>
            <person name="Bakenova O."/>
            <person name="Ogata M."/>
            <person name="Argunhan B."/>
            <person name="Aoki R."/>
            <person name="Kajiwara S."/>
            <person name="Itoh T."/>
            <person name="Iwasaki H."/>
        </authorList>
    </citation>
    <scope>NUCLEOTIDE SEQUENCE</scope>
    <source>
        <strain evidence="4">N6</strain>
    </source>
</reference>
<protein>
    <recommendedName>
        <fullName evidence="6">SEC7 domain-containing protein</fullName>
    </recommendedName>
</protein>
<feature type="compositionally biased region" description="Polar residues" evidence="1">
    <location>
        <begin position="72"/>
        <end position="87"/>
    </location>
</feature>
<feature type="region of interest" description="Disordered" evidence="1">
    <location>
        <begin position="316"/>
        <end position="338"/>
    </location>
</feature>
<comment type="caution">
    <text evidence="4">The sequence shown here is derived from an EMBL/GenBank/DDBJ whole genome shotgun (WGS) entry which is preliminary data.</text>
</comment>
<dbReference type="Pfam" id="PF01369">
    <property type="entry name" value="Sec7"/>
    <property type="match status" value="1"/>
</dbReference>
<proteinExistence type="predicted"/>
<dbReference type="GO" id="GO:0032012">
    <property type="term" value="P:regulation of ARF protein signal transduction"/>
    <property type="evidence" value="ECO:0007669"/>
    <property type="project" value="InterPro"/>
</dbReference>
<feature type="compositionally biased region" description="Polar residues" evidence="1">
    <location>
        <begin position="101"/>
        <end position="122"/>
    </location>
</feature>
<dbReference type="GO" id="GO:0005085">
    <property type="term" value="F:guanyl-nucleotide exchange factor activity"/>
    <property type="evidence" value="ECO:0007669"/>
    <property type="project" value="InterPro"/>
</dbReference>
<feature type="domain" description="SEC7" evidence="3">
    <location>
        <begin position="751"/>
        <end position="922"/>
    </location>
</feature>
<feature type="region of interest" description="Disordered" evidence="1">
    <location>
        <begin position="1232"/>
        <end position="1262"/>
    </location>
</feature>
<dbReference type="InterPro" id="IPR035999">
    <property type="entry name" value="Sec7_dom_sf"/>
</dbReference>
<dbReference type="InterPro" id="IPR000904">
    <property type="entry name" value="Sec7_dom"/>
</dbReference>
<dbReference type="PROSITE" id="PS50190">
    <property type="entry name" value="SEC7"/>
    <property type="match status" value="1"/>
</dbReference>
<feature type="compositionally biased region" description="Low complexity" evidence="1">
    <location>
        <begin position="279"/>
        <end position="289"/>
    </location>
</feature>
<feature type="compositionally biased region" description="Low complexity" evidence="1">
    <location>
        <begin position="644"/>
        <end position="654"/>
    </location>
</feature>
<dbReference type="Proteomes" id="UP000620104">
    <property type="component" value="Unassembled WGS sequence"/>
</dbReference>
<feature type="region of interest" description="Disordered" evidence="1">
    <location>
        <begin position="549"/>
        <end position="708"/>
    </location>
</feature>
<dbReference type="InterPro" id="IPR011993">
    <property type="entry name" value="PH-like_dom_sf"/>
</dbReference>
<sequence length="1338" mass="147056">MGILKSISRSIKRSSSQHPTDQVSEFGGITQPPLASGAQGEVAGIKRPSGHGAIARRDRRRSSGDVSAMQVGMQSSNIAYASPYVSSESHEELSTVRPVISATQGAVTNEDSLSESQQSFHATHSAREAQRSSPPSFRPSIPHEIIITPSSPRKSDPPRGEPRHHRPVDLAPSPLDPLPKDSPTMRVHSEIPNDIADIPPSAKIESIPSVKQGERVLGLGRPLVLGNYRWTSREPSEDLLTPAPILTQRSASMPAQARGEHTQHSSSLQDRFVAFTYQNRPSSDDNSVSDPDDRLLRKKTIRKTRSLSDIITRNRKAPPVTERRTQFPPFPWNAAERSESVKSSERAVVENVPKKRGNNLLKSAVDLLQFRRPRRASSMEAEVCKNDISNASPTGSEPQESRTIGLAETTASAMNPPHVLAAGPSASQTPPHIFSADQAVENCSYCEKTSDVDGLVSGAVLAKLVSRDEAEQSSRTDAVNAFSARETSDTAPDALYLPPLSCSASGMAQHSDRVFLPSFESRKLDFTPRSKSGTAPTLNWVYKRPQLGPRAQSANSTSGFSSHATEAAWSAADQPRSQGDSVSRSTTIRALNRGSPRPSSGASTPSESALSFQFRQNSTDGFGFEPSPPISILRTDPPQHRPSSHSSVASPSVSFGGQTPRISISSSSSKADSALNQARSRRYTSTSQEDIINSLPMHSAKNSRPRSSTLFSAAPVSLVPVSGTGPDKKRASLMRRLSGGLLGSPDNGERQSSQRAISQHQTVGVLEGQADVAEGNAPAHTDQATSRRPEESTQEWIGRISELVERPRLAALLASRHHPDSRDALEVLLESFEFSDMPLDIALRRFLLDMILPKEAQQIDRVLEAFAKRYNSCHPGLFRDQDHAYILAFSLIMLHTDVYNRNNRHKMTKADYVRNTRLDGVSPVVLEIFHENTCHSEFIFAGIADGNADVLAGSRPRSARRSSLFFQTKSSQDGSIVIDRANFNLQAAVISGDISHLQISSKKWIPHENPMSYIGAWRTLDRNWVEDSFRNAPSIEVVKRAGTVSNRPYEVASGTVLRLKIIKAGLLSRKEPESSGKRSLGKKWRSWSVILTNSQLIFMKDTVWALTLNEHIDRLARCRDQTPGTLLLPTFTDFKPDEVIGLSSCAAVFDRSYTKHDNTFRLAMSHGQEYLLQAGEEADMNQWVSFINWAAASKTLGIPTTTLTHLQEEVVFRSSGMSSNVEVEGSLTPKLPDFAPLAQHQSHRMQHQQPGRQTPDTDLGGSPYLPSVVQEFSEKSHGLAEKIEEELRLARNLELLVVISRTSQEHITSLFLLMAENIRRWRAELAKLDSIHIRRIAE</sequence>
<evidence type="ECO:0000256" key="1">
    <source>
        <dbReference type="SAM" id="MobiDB-lite"/>
    </source>
</evidence>
<dbReference type="InterPro" id="IPR001849">
    <property type="entry name" value="PH_domain"/>
</dbReference>
<organism evidence="4 5">
    <name type="scientific">Naganishia liquefaciens</name>
    <dbReference type="NCBI Taxonomy" id="104408"/>
    <lineage>
        <taxon>Eukaryota</taxon>
        <taxon>Fungi</taxon>
        <taxon>Dikarya</taxon>
        <taxon>Basidiomycota</taxon>
        <taxon>Agaricomycotina</taxon>
        <taxon>Tremellomycetes</taxon>
        <taxon>Filobasidiales</taxon>
        <taxon>Filobasidiaceae</taxon>
        <taxon>Naganishia</taxon>
    </lineage>
</organism>
<keyword evidence="5" id="KW-1185">Reference proteome</keyword>
<evidence type="ECO:0000313" key="4">
    <source>
        <dbReference type="EMBL" id="GHJ87353.1"/>
    </source>
</evidence>
<dbReference type="SMART" id="SM00222">
    <property type="entry name" value="Sec7"/>
    <property type="match status" value="1"/>
</dbReference>
<feature type="compositionally biased region" description="Polar residues" evidence="1">
    <location>
        <begin position="552"/>
        <end position="564"/>
    </location>
</feature>
<dbReference type="PANTHER" id="PTHR10663">
    <property type="entry name" value="GUANYL-NUCLEOTIDE EXCHANGE FACTOR"/>
    <property type="match status" value="1"/>
</dbReference>
<feature type="region of interest" description="Disordered" evidence="1">
    <location>
        <begin position="775"/>
        <end position="794"/>
    </location>
</feature>
<feature type="region of interest" description="Disordered" evidence="1">
    <location>
        <begin position="469"/>
        <end position="489"/>
    </location>
</feature>
<dbReference type="PANTHER" id="PTHR10663:SF405">
    <property type="entry name" value="ARF GUANINE NUCLEOTIDE EXCHANGE FACTOR SYT1"/>
    <property type="match status" value="1"/>
</dbReference>
<dbReference type="PROSITE" id="PS50003">
    <property type="entry name" value="PH_DOMAIN"/>
    <property type="match status" value="1"/>
</dbReference>
<accession>A0A8H3YFJ6</accession>
<dbReference type="SMART" id="SM00233">
    <property type="entry name" value="PH"/>
    <property type="match status" value="1"/>
</dbReference>
<feature type="compositionally biased region" description="Polar residues" evidence="1">
    <location>
        <begin position="597"/>
        <end position="620"/>
    </location>
</feature>
<evidence type="ECO:0008006" key="6">
    <source>
        <dbReference type="Google" id="ProtNLM"/>
    </source>
</evidence>
<feature type="compositionally biased region" description="Low complexity" evidence="1">
    <location>
        <begin position="1"/>
        <end position="16"/>
    </location>
</feature>
<dbReference type="Pfam" id="PF00169">
    <property type="entry name" value="PH"/>
    <property type="match status" value="1"/>
</dbReference>
<feature type="compositionally biased region" description="Low complexity" evidence="1">
    <location>
        <begin position="131"/>
        <end position="142"/>
    </location>
</feature>
<dbReference type="OrthoDB" id="430364at2759"/>
<gene>
    <name evidence="4" type="ORF">NliqN6_3755</name>
</gene>
<evidence type="ECO:0000313" key="5">
    <source>
        <dbReference type="Proteomes" id="UP000620104"/>
    </source>
</evidence>
<feature type="compositionally biased region" description="Polar residues" evidence="1">
    <location>
        <begin position="1247"/>
        <end position="1256"/>
    </location>
</feature>
<dbReference type="SUPFAM" id="SSF48425">
    <property type="entry name" value="Sec7 domain"/>
    <property type="match status" value="1"/>
</dbReference>
<dbReference type="EMBL" id="BLZA01000021">
    <property type="protein sequence ID" value="GHJ87353.1"/>
    <property type="molecule type" value="Genomic_DNA"/>
</dbReference>
<feature type="domain" description="PH" evidence="2">
    <location>
        <begin position="1060"/>
        <end position="1192"/>
    </location>
</feature>
<feature type="compositionally biased region" description="Polar residues" evidence="1">
    <location>
        <begin position="670"/>
        <end position="691"/>
    </location>
</feature>
<dbReference type="SUPFAM" id="SSF50729">
    <property type="entry name" value="PH domain-like"/>
    <property type="match status" value="1"/>
</dbReference>
<evidence type="ECO:0000259" key="3">
    <source>
        <dbReference type="PROSITE" id="PS50190"/>
    </source>
</evidence>
<dbReference type="Gene3D" id="1.10.1000.11">
    <property type="entry name" value="Arf Nucleotide-binding Site Opener,domain 2"/>
    <property type="match status" value="1"/>
</dbReference>
<dbReference type="InterPro" id="IPR023394">
    <property type="entry name" value="Sec7_C_sf"/>
</dbReference>
<dbReference type="Gene3D" id="2.30.29.30">
    <property type="entry name" value="Pleckstrin-homology domain (PH domain)/Phosphotyrosine-binding domain (PTB)"/>
    <property type="match status" value="1"/>
</dbReference>
<name>A0A8H3YFJ6_9TREE</name>
<feature type="compositionally biased region" description="Polar residues" evidence="1">
    <location>
        <begin position="575"/>
        <end position="589"/>
    </location>
</feature>